<gene>
    <name evidence="1" type="ORF">K4G66_00800</name>
</gene>
<reference evidence="1" key="1">
    <citation type="journal article" date="2023" name="Comput. Struct. Biotechnol. J.">
        <title>Discovery of a novel marine Bacteroidetes with a rich repertoire of carbohydrate-active enzymes.</title>
        <authorList>
            <person name="Chen B."/>
            <person name="Liu G."/>
            <person name="Chen Q."/>
            <person name="Wang H."/>
            <person name="Liu L."/>
            <person name="Tang K."/>
        </authorList>
    </citation>
    <scope>NUCLEOTIDE SEQUENCE</scope>
    <source>
        <strain evidence="1">TK19036</strain>
    </source>
</reference>
<evidence type="ECO:0000313" key="1">
    <source>
        <dbReference type="EMBL" id="WKN37246.1"/>
    </source>
</evidence>
<dbReference type="AlphaFoldDB" id="A0AA49GRZ4"/>
<organism evidence="1">
    <name type="scientific">Roseihalotalea indica</name>
    <dbReference type="NCBI Taxonomy" id="2867963"/>
    <lineage>
        <taxon>Bacteria</taxon>
        <taxon>Pseudomonadati</taxon>
        <taxon>Bacteroidota</taxon>
        <taxon>Cytophagia</taxon>
        <taxon>Cytophagales</taxon>
        <taxon>Catalimonadaceae</taxon>
        <taxon>Roseihalotalea</taxon>
    </lineage>
</organism>
<sequence>MAIVKWKKDKVLSIKLRNGKYALFQMLEGKCQIAVFNSFQDQNDWKNTVLTKESVLFYTNIIPKSVLSRSEITVQKTVPPAIDLEFPKFQLNTGHGNRKIKIWKNTPYERELIIMGEGSNLLAEERFENEIIYTSIEVKEYKKYRHLELENIRIYPEFNERLYLCSEMNKNIDPLKELAFDQDLDLRCQTYIDIISGKVRLESLGY</sequence>
<protein>
    <submittedName>
        <fullName evidence="1">Uncharacterized protein</fullName>
    </submittedName>
</protein>
<dbReference type="EMBL" id="CP120682">
    <property type="protein sequence ID" value="WKN37246.1"/>
    <property type="molecule type" value="Genomic_DNA"/>
</dbReference>
<reference evidence="1" key="2">
    <citation type="journal article" date="2024" name="Antonie Van Leeuwenhoek">
        <title>Roseihalotalea indica gen. nov., sp. nov., a halophilic Bacteroidetes from mesopelagic Southwest Indian Ocean with higher carbohydrate metabolic potential.</title>
        <authorList>
            <person name="Chen B."/>
            <person name="Zhang M."/>
            <person name="Lin D."/>
            <person name="Ye J."/>
            <person name="Tang K."/>
        </authorList>
    </citation>
    <scope>NUCLEOTIDE SEQUENCE</scope>
    <source>
        <strain evidence="1">TK19036</strain>
    </source>
</reference>
<name>A0AA49GRZ4_9BACT</name>
<accession>A0AA49GRZ4</accession>
<proteinExistence type="predicted"/>